<organism evidence="7 8">
    <name type="scientific">Paenibacillus cellulosilyticus</name>
    <dbReference type="NCBI Taxonomy" id="375489"/>
    <lineage>
        <taxon>Bacteria</taxon>
        <taxon>Bacillati</taxon>
        <taxon>Bacillota</taxon>
        <taxon>Bacilli</taxon>
        <taxon>Bacillales</taxon>
        <taxon>Paenibacillaceae</taxon>
        <taxon>Paenibacillus</taxon>
    </lineage>
</organism>
<feature type="transmembrane region" description="Helical" evidence="5">
    <location>
        <begin position="48"/>
        <end position="71"/>
    </location>
</feature>
<evidence type="ECO:0000256" key="4">
    <source>
        <dbReference type="ARBA" id="ARBA00023136"/>
    </source>
</evidence>
<evidence type="ECO:0000256" key="2">
    <source>
        <dbReference type="ARBA" id="ARBA00022692"/>
    </source>
</evidence>
<feature type="transmembrane region" description="Helical" evidence="5">
    <location>
        <begin position="83"/>
        <end position="114"/>
    </location>
</feature>
<feature type="domain" description="RDD" evidence="6">
    <location>
        <begin position="45"/>
        <end position="171"/>
    </location>
</feature>
<evidence type="ECO:0000256" key="3">
    <source>
        <dbReference type="ARBA" id="ARBA00022989"/>
    </source>
</evidence>
<keyword evidence="8" id="KW-1185">Reference proteome</keyword>
<feature type="transmembrane region" description="Helical" evidence="5">
    <location>
        <begin position="135"/>
        <end position="158"/>
    </location>
</feature>
<gene>
    <name evidence="7" type="ORF">DFQ01_11620</name>
</gene>
<dbReference type="Pfam" id="PF06271">
    <property type="entry name" value="RDD"/>
    <property type="match status" value="1"/>
</dbReference>
<reference evidence="7 8" key="1">
    <citation type="submission" date="2018-05" db="EMBL/GenBank/DDBJ databases">
        <title>Genomic Encyclopedia of Type Strains, Phase III (KMG-III): the genomes of soil and plant-associated and newly described type strains.</title>
        <authorList>
            <person name="Whitman W."/>
        </authorList>
    </citation>
    <scope>NUCLEOTIDE SEQUENCE [LARGE SCALE GENOMIC DNA]</scope>
    <source>
        <strain evidence="7 8">CECT 5696</strain>
    </source>
</reference>
<dbReference type="PANTHER" id="PTHR38480:SF1">
    <property type="entry name" value="SLR0254 PROTEIN"/>
    <property type="match status" value="1"/>
</dbReference>
<evidence type="ECO:0000256" key="5">
    <source>
        <dbReference type="SAM" id="Phobius"/>
    </source>
</evidence>
<accession>A0A2V2YQ30</accession>
<feature type="transmembrane region" description="Helical" evidence="5">
    <location>
        <begin position="189"/>
        <end position="210"/>
    </location>
</feature>
<comment type="subcellular location">
    <subcellularLocation>
        <location evidence="1">Membrane</location>
        <topology evidence="1">Multi-pass membrane protein</topology>
    </subcellularLocation>
</comment>
<keyword evidence="4 5" id="KW-0472">Membrane</keyword>
<dbReference type="AlphaFoldDB" id="A0A2V2YQ30"/>
<proteinExistence type="predicted"/>
<evidence type="ECO:0000313" key="7">
    <source>
        <dbReference type="EMBL" id="PWV98621.1"/>
    </source>
</evidence>
<dbReference type="RefSeq" id="WP_174812505.1">
    <property type="nucleotide sequence ID" value="NZ_CP054612.1"/>
</dbReference>
<dbReference type="GO" id="GO:0016020">
    <property type="term" value="C:membrane"/>
    <property type="evidence" value="ECO:0007669"/>
    <property type="project" value="UniProtKB-SubCell"/>
</dbReference>
<dbReference type="EMBL" id="QGTQ01000016">
    <property type="protein sequence ID" value="PWV98621.1"/>
    <property type="molecule type" value="Genomic_DNA"/>
</dbReference>
<comment type="caution">
    <text evidence="7">The sequence shown here is derived from an EMBL/GenBank/DDBJ whole genome shotgun (WGS) entry which is preliminary data.</text>
</comment>
<sequence length="382" mass="42557">MEHIPERTEKEFAFTPVDDVERWNVAGDEPDAESIVSRYSESIFARRLGAIVIDNLIVAALLMGVFMLYTVPQLTNEEWNPASLLLIGLAIGVVYGYFVLLEAFFGSTVGKWALQIRVVKMDRSAPGFGRALLRSVIKTFESSILMLCGIVSVILILVTRKKQRLGDMAAGTFVLRARDAKPLDRGRLAAMRALLIVLSVTAVMCIPISISGMVKLAASPQTFETADGQYQLQAPSSWDAEDTDGELYISNFLSDESVIVGSDDEYTLDGWVTLEEYHEIILDWLPEAIEAELDGGQSEAISLNGHPAYRFTMNGRSDGERQAYNVTVTGDEDKYYFIVAWVSKTDNTDRSVEQFRQDYQHKLEHLDEIVGTFKSVRGLVSI</sequence>
<dbReference type="Proteomes" id="UP000246635">
    <property type="component" value="Unassembled WGS sequence"/>
</dbReference>
<keyword evidence="2 5" id="KW-0812">Transmembrane</keyword>
<evidence type="ECO:0000256" key="1">
    <source>
        <dbReference type="ARBA" id="ARBA00004141"/>
    </source>
</evidence>
<name>A0A2V2YQ30_9BACL</name>
<protein>
    <submittedName>
        <fullName evidence="7">Putative RDD family membrane protein YckC</fullName>
    </submittedName>
</protein>
<dbReference type="InterPro" id="IPR010432">
    <property type="entry name" value="RDD"/>
</dbReference>
<keyword evidence="3 5" id="KW-1133">Transmembrane helix</keyword>
<evidence type="ECO:0000313" key="8">
    <source>
        <dbReference type="Proteomes" id="UP000246635"/>
    </source>
</evidence>
<evidence type="ECO:0000259" key="6">
    <source>
        <dbReference type="Pfam" id="PF06271"/>
    </source>
</evidence>
<dbReference type="PANTHER" id="PTHR38480">
    <property type="entry name" value="SLR0254 PROTEIN"/>
    <property type="match status" value="1"/>
</dbReference>